<evidence type="ECO:0000256" key="4">
    <source>
        <dbReference type="SAM" id="SignalP"/>
    </source>
</evidence>
<keyword evidence="1 3" id="KW-0597">Phosphoprotein</keyword>
<dbReference type="PROSITE" id="PS50110">
    <property type="entry name" value="RESPONSE_REGULATORY"/>
    <property type="match status" value="1"/>
</dbReference>
<keyword evidence="4" id="KW-0732">Signal</keyword>
<dbReference type="GO" id="GO:0000160">
    <property type="term" value="P:phosphorelay signal transduction system"/>
    <property type="evidence" value="ECO:0007669"/>
    <property type="project" value="UniProtKB-KW"/>
</dbReference>
<dbReference type="SUPFAM" id="SSF52172">
    <property type="entry name" value="CheY-like"/>
    <property type="match status" value="1"/>
</dbReference>
<sequence length="176" mass="17990">MIKPVRAASLAVRLGAAAAADPAPSAAPAPDAPRLDAVAHGPSRAVLVAEDNPINALLVRALLERLGHRVTVTPDGLAAVAAWRQAVDSGRAYDVILMDLHMPGLDGLAATRQIRAHEAEQGLPAALIAALTADASPADPAAYTTAGLDAVLVKPLDRDRLEALIGHGRRGVVLAA</sequence>
<evidence type="ECO:0000256" key="3">
    <source>
        <dbReference type="PROSITE-ProRule" id="PRU00169"/>
    </source>
</evidence>
<dbReference type="PANTHER" id="PTHR45339">
    <property type="entry name" value="HYBRID SIGNAL TRANSDUCTION HISTIDINE KINASE J"/>
    <property type="match status" value="1"/>
</dbReference>
<dbReference type="CDD" id="cd17546">
    <property type="entry name" value="REC_hyHK_CKI1_RcsC-like"/>
    <property type="match status" value="1"/>
</dbReference>
<evidence type="ECO:0000259" key="5">
    <source>
        <dbReference type="PROSITE" id="PS50110"/>
    </source>
</evidence>
<dbReference type="EMBL" id="NPEU01000266">
    <property type="protein sequence ID" value="RAI35330.1"/>
    <property type="molecule type" value="Genomic_DNA"/>
</dbReference>
<dbReference type="Proteomes" id="UP000248863">
    <property type="component" value="Unassembled WGS sequence"/>
</dbReference>
<evidence type="ECO:0000256" key="2">
    <source>
        <dbReference type="ARBA" id="ARBA00023012"/>
    </source>
</evidence>
<keyword evidence="2" id="KW-0902">Two-component regulatory system</keyword>
<evidence type="ECO:0000313" key="7">
    <source>
        <dbReference type="Proteomes" id="UP000248863"/>
    </source>
</evidence>
<feature type="domain" description="Response regulatory" evidence="5">
    <location>
        <begin position="45"/>
        <end position="169"/>
    </location>
</feature>
<protein>
    <recommendedName>
        <fullName evidence="5">Response regulatory domain-containing protein</fullName>
    </recommendedName>
</protein>
<dbReference type="PANTHER" id="PTHR45339:SF1">
    <property type="entry name" value="HYBRID SIGNAL TRANSDUCTION HISTIDINE KINASE J"/>
    <property type="match status" value="1"/>
</dbReference>
<organism evidence="6 7">
    <name type="scientific">Rhodoplanes elegans</name>
    <dbReference type="NCBI Taxonomy" id="29408"/>
    <lineage>
        <taxon>Bacteria</taxon>
        <taxon>Pseudomonadati</taxon>
        <taxon>Pseudomonadota</taxon>
        <taxon>Alphaproteobacteria</taxon>
        <taxon>Hyphomicrobiales</taxon>
        <taxon>Nitrobacteraceae</taxon>
        <taxon>Rhodoplanes</taxon>
    </lineage>
</organism>
<dbReference type="Gene3D" id="3.40.50.2300">
    <property type="match status" value="1"/>
</dbReference>
<reference evidence="6 7" key="1">
    <citation type="submission" date="2017-07" db="EMBL/GenBank/DDBJ databases">
        <title>Draft Genome Sequences of Select Purple Nonsulfur Bacteria.</title>
        <authorList>
            <person name="Lasarre B."/>
            <person name="Mckinlay J.B."/>
        </authorList>
    </citation>
    <scope>NUCLEOTIDE SEQUENCE [LARGE SCALE GENOMIC DNA]</scope>
    <source>
        <strain evidence="6 7">DSM 11907</strain>
    </source>
</reference>
<name>A0A327K9F6_9BRAD</name>
<accession>A0A327K9F6</accession>
<dbReference type="InterPro" id="IPR001789">
    <property type="entry name" value="Sig_transdc_resp-reg_receiver"/>
</dbReference>
<dbReference type="AlphaFoldDB" id="A0A327K9F6"/>
<dbReference type="Pfam" id="PF00072">
    <property type="entry name" value="Response_reg"/>
    <property type="match status" value="1"/>
</dbReference>
<proteinExistence type="predicted"/>
<dbReference type="InterPro" id="IPR011006">
    <property type="entry name" value="CheY-like_superfamily"/>
</dbReference>
<feature type="signal peptide" evidence="4">
    <location>
        <begin position="1"/>
        <end position="19"/>
    </location>
</feature>
<comment type="caution">
    <text evidence="6">The sequence shown here is derived from an EMBL/GenBank/DDBJ whole genome shotgun (WGS) entry which is preliminary data.</text>
</comment>
<evidence type="ECO:0000313" key="6">
    <source>
        <dbReference type="EMBL" id="RAI35330.1"/>
    </source>
</evidence>
<feature type="modified residue" description="4-aspartylphosphate" evidence="3">
    <location>
        <position position="99"/>
    </location>
</feature>
<feature type="chain" id="PRO_5016364595" description="Response regulatory domain-containing protein" evidence="4">
    <location>
        <begin position="20"/>
        <end position="176"/>
    </location>
</feature>
<keyword evidence="7" id="KW-1185">Reference proteome</keyword>
<gene>
    <name evidence="6" type="ORF">CH338_19430</name>
</gene>
<evidence type="ECO:0000256" key="1">
    <source>
        <dbReference type="ARBA" id="ARBA00022553"/>
    </source>
</evidence>
<dbReference type="SMART" id="SM00448">
    <property type="entry name" value="REC"/>
    <property type="match status" value="1"/>
</dbReference>